<dbReference type="InterPro" id="IPR046111">
    <property type="entry name" value="DUF6048"/>
</dbReference>
<dbReference type="Proteomes" id="UP000249239">
    <property type="component" value="Unassembled WGS sequence"/>
</dbReference>
<proteinExistence type="predicted"/>
<sequence>MAKTSPMFRFIFINLVLALPLVPTMGQQSDSIPGRRAQSIAVGIDLAPFIIRTYDDSRTGLCVSGRYGLRDKIFGVAELGYENVDFSNNQTVTKNETDLTAYQYAHTSNGSFLRAGLDFNFFKPYDEPYNKDFVGVGFRYGYAYQEQQSPAFIIGNGYWNDYSGGGGSSSVNSHWIEVVFALRTELFRNFYAGWSMRGKMLVHSGHTGVMEPYAIPGYGKNNGNLTVGFTYSLEYQIPFGKRQ</sequence>
<comment type="caution">
    <text evidence="1">The sequence shown here is derived from an EMBL/GenBank/DDBJ whole genome shotgun (WGS) entry which is preliminary data.</text>
</comment>
<dbReference type="EMBL" id="QKZK01000047">
    <property type="protein sequence ID" value="PZX10837.1"/>
    <property type="molecule type" value="Genomic_DNA"/>
</dbReference>
<evidence type="ECO:0000313" key="1">
    <source>
        <dbReference type="EMBL" id="PZX10837.1"/>
    </source>
</evidence>
<evidence type="ECO:0008006" key="3">
    <source>
        <dbReference type="Google" id="ProtNLM"/>
    </source>
</evidence>
<accession>A0A2W7MXF0</accession>
<dbReference type="Pfam" id="PF19515">
    <property type="entry name" value="DUF6048"/>
    <property type="match status" value="1"/>
</dbReference>
<keyword evidence="2" id="KW-1185">Reference proteome</keyword>
<protein>
    <recommendedName>
        <fullName evidence="3">Outer membrane protein with beta-barrel domain</fullName>
    </recommendedName>
</protein>
<evidence type="ECO:0000313" key="2">
    <source>
        <dbReference type="Proteomes" id="UP000249239"/>
    </source>
</evidence>
<name>A0A2W7MXF0_9BACT</name>
<organism evidence="1 2">
    <name type="scientific">Breznakibacter xylanolyticus</name>
    <dbReference type="NCBI Taxonomy" id="990"/>
    <lineage>
        <taxon>Bacteria</taxon>
        <taxon>Pseudomonadati</taxon>
        <taxon>Bacteroidota</taxon>
        <taxon>Bacteroidia</taxon>
        <taxon>Marinilabiliales</taxon>
        <taxon>Marinilabiliaceae</taxon>
        <taxon>Breznakibacter</taxon>
    </lineage>
</organism>
<dbReference type="AlphaFoldDB" id="A0A2W7MXF0"/>
<reference evidence="1 2" key="1">
    <citation type="submission" date="2018-06" db="EMBL/GenBank/DDBJ databases">
        <title>Genomic Encyclopedia of Archaeal and Bacterial Type Strains, Phase II (KMG-II): from individual species to whole genera.</title>
        <authorList>
            <person name="Goeker M."/>
        </authorList>
    </citation>
    <scope>NUCLEOTIDE SEQUENCE [LARGE SCALE GENOMIC DNA]</scope>
    <source>
        <strain evidence="1 2">DSM 6779</strain>
    </source>
</reference>
<gene>
    <name evidence="1" type="ORF">LX69_03299</name>
</gene>